<organism evidence="1 2">
    <name type="scientific">Xanthomonas bromi</name>
    <dbReference type="NCBI Taxonomy" id="56449"/>
    <lineage>
        <taxon>Bacteria</taxon>
        <taxon>Pseudomonadati</taxon>
        <taxon>Pseudomonadota</taxon>
        <taxon>Gammaproteobacteria</taxon>
        <taxon>Lysobacterales</taxon>
        <taxon>Lysobacteraceae</taxon>
        <taxon>Xanthomonas</taxon>
    </lineage>
</organism>
<comment type="caution">
    <text evidence="1">The sequence shown here is derived from an EMBL/GenBank/DDBJ whole genome shotgun (WGS) entry which is preliminary data.</text>
</comment>
<sequence>GLGVGADVWKVQADYCGADFSYILYKCIYGNTILPLKFVDFIRNDKLHIQVKIGLSYLIYSWHRYSRRICPVVHHLKWITCKPIQYTFFLGFGASPHIHLATRKKQLLSAARRAGRASNNRQWLVEAQFMRR</sequence>
<dbReference type="Proteomes" id="UP000239710">
    <property type="component" value="Unassembled WGS sequence"/>
</dbReference>
<reference evidence="1 2" key="1">
    <citation type="submission" date="2016-08" db="EMBL/GenBank/DDBJ databases">
        <title>Evolution of the type three secretion system and type three effector repertoires in Xanthomonas.</title>
        <authorList>
            <person name="Merda D."/>
            <person name="Briand M."/>
            <person name="Bosis E."/>
            <person name="Rousseau C."/>
            <person name="Portier P."/>
            <person name="Jacques M.-A."/>
            <person name="Fischer-Le Saux M."/>
        </authorList>
    </citation>
    <scope>NUCLEOTIDE SEQUENCE [LARGE SCALE GENOMIC DNA]</scope>
    <source>
        <strain evidence="1 2">CFBP1976</strain>
    </source>
</reference>
<evidence type="ECO:0000313" key="2">
    <source>
        <dbReference type="Proteomes" id="UP000239710"/>
    </source>
</evidence>
<dbReference type="EMBL" id="MDCE01000181">
    <property type="protein sequence ID" value="PPV00925.1"/>
    <property type="molecule type" value="Genomic_DNA"/>
</dbReference>
<proteinExistence type="predicted"/>
<feature type="non-terminal residue" evidence="1">
    <location>
        <position position="132"/>
    </location>
</feature>
<name>A0ABX5BL02_9XANT</name>
<feature type="non-terminal residue" evidence="1">
    <location>
        <position position="1"/>
    </location>
</feature>
<evidence type="ECO:0000313" key="1">
    <source>
        <dbReference type="EMBL" id="PPV00925.1"/>
    </source>
</evidence>
<gene>
    <name evidence="1" type="ORF">XbrCFBP1976_22025</name>
</gene>
<keyword evidence="2" id="KW-1185">Reference proteome</keyword>
<accession>A0ABX5BL02</accession>
<protein>
    <submittedName>
        <fullName evidence="1">Uncharacterized protein</fullName>
    </submittedName>
</protein>